<name>A0A060UV61_9PROT</name>
<dbReference type="EMBL" id="LT841305">
    <property type="protein sequence ID" value="SMH64471.1"/>
    <property type="molecule type" value="Genomic_DNA"/>
</dbReference>
<protein>
    <recommendedName>
        <fullName evidence="5">SIMPL domain-containing protein</fullName>
    </recommendedName>
</protein>
<sequence>MHKIIAAICCFELGFPACAMASTNPLPGATPISPTQIHFTSTADYRVADTELHATLSAQASGADPAVLASQVNQTVSWADTQVLSSVHGLQWHTGGYTTMRTGDKTAPWRVQETIVVESTDPAALLPLLCTLQSRLHIEGINHTAALKAIRQAKNHAGVTALHRFLTAVKQDCAVLLFSGKPHLGGINLQAGSSPMPIRPYPMMMAAVREVPGPVVANPGVSRGVITVTGTAYCR</sequence>
<dbReference type="InterPro" id="IPR007497">
    <property type="entry name" value="SIMPL/DUF541"/>
</dbReference>
<dbReference type="RefSeq" id="WP_035192944.1">
    <property type="nucleotide sequence ID" value="NZ_CCCS020000035.1"/>
</dbReference>
<accession>A0A060UV61</accession>
<reference evidence="2" key="1">
    <citation type="submission" date="2014-03" db="EMBL/GenBank/DDBJ databases">
        <authorList>
            <person name="Genoscope - CEA"/>
        </authorList>
    </citation>
    <scope>NUCLEOTIDE SEQUENCE [LARGE SCALE GENOMIC DNA]</scope>
    <source>
        <strain evidence="2">CF27</strain>
    </source>
</reference>
<gene>
    <name evidence="3" type="ORF">AFERRI_10504</name>
    <name evidence="2" type="ORF">AFERRI_400225</name>
</gene>
<proteinExistence type="predicted"/>
<dbReference type="AlphaFoldDB" id="A0A060UV61"/>
<feature type="chain" id="PRO_5001588367" description="SIMPL domain-containing protein" evidence="1">
    <location>
        <begin position="22"/>
        <end position="235"/>
    </location>
</feature>
<dbReference type="Proteomes" id="UP000193925">
    <property type="component" value="Chromosome AFERRI"/>
</dbReference>
<evidence type="ECO:0000256" key="1">
    <source>
        <dbReference type="SAM" id="SignalP"/>
    </source>
</evidence>
<evidence type="ECO:0000313" key="4">
    <source>
        <dbReference type="Proteomes" id="UP000193925"/>
    </source>
</evidence>
<reference evidence="2" key="2">
    <citation type="submission" date="2014-07" db="EMBL/GenBank/DDBJ databases">
        <title>Initial genome analysis of the psychrotolerant acidophile Acidithiobacillus ferrivorans CF27: insights into iron and sulfur oxidation pathways and into biofilm formation.</title>
        <authorList>
            <person name="Talla E."/>
            <person name="Hedrich S."/>
            <person name="Mangenot S."/>
            <person name="Ji B."/>
            <person name="Johnson D.B."/>
            <person name="Barbe V."/>
            <person name="Bonnefoy V."/>
        </authorList>
    </citation>
    <scope>NUCLEOTIDE SEQUENCE [LARGE SCALE GENOMIC DNA]</scope>
    <source>
        <strain evidence="2">CF27</strain>
    </source>
</reference>
<dbReference type="Pfam" id="PF04402">
    <property type="entry name" value="SIMPL"/>
    <property type="match status" value="1"/>
</dbReference>
<evidence type="ECO:0008006" key="5">
    <source>
        <dbReference type="Google" id="ProtNLM"/>
    </source>
</evidence>
<organism evidence="2">
    <name type="scientific">Acidithiobacillus ferrivorans</name>
    <dbReference type="NCBI Taxonomy" id="160808"/>
    <lineage>
        <taxon>Bacteria</taxon>
        <taxon>Pseudomonadati</taxon>
        <taxon>Pseudomonadota</taxon>
        <taxon>Acidithiobacillia</taxon>
        <taxon>Acidithiobacillales</taxon>
        <taxon>Acidithiobacillaceae</taxon>
        <taxon>Acidithiobacillus</taxon>
    </lineage>
</organism>
<feature type="signal peptide" evidence="1">
    <location>
        <begin position="1"/>
        <end position="21"/>
    </location>
</feature>
<keyword evidence="4" id="KW-1185">Reference proteome</keyword>
<dbReference type="EMBL" id="CCCS020000035">
    <property type="protein sequence ID" value="CDQ10444.1"/>
    <property type="molecule type" value="Genomic_DNA"/>
</dbReference>
<reference evidence="3 4" key="3">
    <citation type="submission" date="2017-03" db="EMBL/GenBank/DDBJ databases">
        <authorList>
            <person name="Regsiter A."/>
            <person name="William W."/>
        </authorList>
    </citation>
    <scope>NUCLEOTIDE SEQUENCE [LARGE SCALE GENOMIC DNA]</scope>
    <source>
        <strain evidence="3">PRJEB5721</strain>
    </source>
</reference>
<evidence type="ECO:0000313" key="2">
    <source>
        <dbReference type="EMBL" id="CDQ10444.1"/>
    </source>
</evidence>
<evidence type="ECO:0000313" key="3">
    <source>
        <dbReference type="EMBL" id="SMH64471.1"/>
    </source>
</evidence>
<keyword evidence="1" id="KW-0732">Signal</keyword>